<dbReference type="AlphaFoldDB" id="A0A367FZ33"/>
<dbReference type="RefSeq" id="WP_114002460.1">
    <property type="nucleotide sequence ID" value="NZ_PSQG01000017.1"/>
</dbReference>
<sequence length="208" mass="23426">MSDTLYLQLDQNIEVTNPHVYLQDIAALSMSDPKILNRLRVMPVIVLDAKKPGRYVMSVSDLLKKIQKREPSIDISPIGETDFIITYRISSATGKIFRYVKILFVCLVSFFGAAFSIMTFNNDVDMGSLFSQFYTLVTGKSSSGFTILEISYSIGIGLGVLIFFNHFGHLKLSDDPTPMQVQMRTYEDDVNRTLIEQAARTENPETDS</sequence>
<keyword evidence="1" id="KW-0812">Transmembrane</keyword>
<dbReference type="Proteomes" id="UP000253208">
    <property type="component" value="Unassembled WGS sequence"/>
</dbReference>
<dbReference type="Pfam" id="PF12164">
    <property type="entry name" value="SporV_AA"/>
    <property type="match status" value="1"/>
</dbReference>
<feature type="transmembrane region" description="Helical" evidence="1">
    <location>
        <begin position="102"/>
        <end position="121"/>
    </location>
</feature>
<dbReference type="EMBL" id="PSQG01000017">
    <property type="protein sequence ID" value="RCH42994.1"/>
    <property type="molecule type" value="Genomic_DNA"/>
</dbReference>
<dbReference type="InterPro" id="IPR021997">
    <property type="entry name" value="SporV_AA"/>
</dbReference>
<proteinExistence type="predicted"/>
<evidence type="ECO:0000313" key="3">
    <source>
        <dbReference type="EMBL" id="RCH42994.1"/>
    </source>
</evidence>
<dbReference type="InterPro" id="IPR038548">
    <property type="entry name" value="SporV_AA_N_sf"/>
</dbReference>
<evidence type="ECO:0000259" key="2">
    <source>
        <dbReference type="Pfam" id="PF12164"/>
    </source>
</evidence>
<name>A0A367FZ33_9FIRM</name>
<reference evidence="3 4" key="1">
    <citation type="submission" date="2018-02" db="EMBL/GenBank/DDBJ databases">
        <title>Complete genome sequencing of Faecalibacterium prausnitzii strains isolated from the human gut.</title>
        <authorList>
            <person name="Fitzgerald B.C."/>
            <person name="Shkoporov A.N."/>
            <person name="Ross P.R."/>
            <person name="Hill C."/>
        </authorList>
    </citation>
    <scope>NUCLEOTIDE SEQUENCE [LARGE SCALE GENOMIC DNA]</scope>
    <source>
        <strain evidence="3 4">APC942/31-1</strain>
    </source>
</reference>
<feature type="domain" description="Stage V sporulation protein AA" evidence="2">
    <location>
        <begin position="3"/>
        <end position="88"/>
    </location>
</feature>
<evidence type="ECO:0000256" key="1">
    <source>
        <dbReference type="SAM" id="Phobius"/>
    </source>
</evidence>
<keyword evidence="1" id="KW-1133">Transmembrane helix</keyword>
<accession>A0A367FZ33</accession>
<keyword evidence="1" id="KW-0472">Membrane</keyword>
<protein>
    <submittedName>
        <fullName evidence="3">Stage V sporulation protein AA</fullName>
    </submittedName>
</protein>
<evidence type="ECO:0000313" key="4">
    <source>
        <dbReference type="Proteomes" id="UP000253208"/>
    </source>
</evidence>
<feature type="transmembrane region" description="Helical" evidence="1">
    <location>
        <begin position="141"/>
        <end position="164"/>
    </location>
</feature>
<gene>
    <name evidence="3" type="ORF">C4886_12245</name>
</gene>
<organism evidence="3 4">
    <name type="scientific">Blautia obeum</name>
    <dbReference type="NCBI Taxonomy" id="40520"/>
    <lineage>
        <taxon>Bacteria</taxon>
        <taxon>Bacillati</taxon>
        <taxon>Bacillota</taxon>
        <taxon>Clostridia</taxon>
        <taxon>Lachnospirales</taxon>
        <taxon>Lachnospiraceae</taxon>
        <taxon>Blautia</taxon>
    </lineage>
</organism>
<dbReference type="Gene3D" id="2.60.480.10">
    <property type="entry name" value="eubacterium ventriosum atcc domain"/>
    <property type="match status" value="1"/>
</dbReference>
<comment type="caution">
    <text evidence="3">The sequence shown here is derived from an EMBL/GenBank/DDBJ whole genome shotgun (WGS) entry which is preliminary data.</text>
</comment>